<organism evidence="1 2">
    <name type="scientific">Mesobacillus zeae</name>
    <dbReference type="NCBI Taxonomy" id="1917180"/>
    <lineage>
        <taxon>Bacteria</taxon>
        <taxon>Bacillati</taxon>
        <taxon>Bacillota</taxon>
        <taxon>Bacilli</taxon>
        <taxon>Bacillales</taxon>
        <taxon>Bacillaceae</taxon>
        <taxon>Mesobacillus</taxon>
    </lineage>
</organism>
<comment type="caution">
    <text evidence="1">The sequence shown here is derived from an EMBL/GenBank/DDBJ whole genome shotgun (WGS) entry which is preliminary data.</text>
</comment>
<dbReference type="AlphaFoldDB" id="A0A398BIL6"/>
<evidence type="ECO:0000313" key="2">
    <source>
        <dbReference type="Proteomes" id="UP000265816"/>
    </source>
</evidence>
<dbReference type="Pfam" id="PF07307">
    <property type="entry name" value="HEPPP_synt_1"/>
    <property type="match status" value="1"/>
</dbReference>
<reference evidence="1 2" key="1">
    <citation type="submission" date="2018-08" db="EMBL/GenBank/DDBJ databases">
        <title>Bacillus jemisoniae sp. nov., Bacillus chryseoplanitiae sp. nov., Bacillus resnikiae sp. nov., and Bacillus frankliniae sp. nov., isolated from Viking spacecraft and associated surfaces.</title>
        <authorList>
            <person name="Seuylemezian A."/>
            <person name="Vaishampayan P."/>
        </authorList>
    </citation>
    <scope>NUCLEOTIDE SEQUENCE [LARGE SCALE GENOMIC DNA]</scope>
    <source>
        <strain evidence="1 2">JJ-247</strain>
    </source>
</reference>
<dbReference type="GO" id="GO:0009234">
    <property type="term" value="P:menaquinone biosynthetic process"/>
    <property type="evidence" value="ECO:0007669"/>
    <property type="project" value="InterPro"/>
</dbReference>
<dbReference type="OrthoDB" id="2417886at2"/>
<keyword evidence="2" id="KW-1185">Reference proteome</keyword>
<proteinExistence type="predicted"/>
<gene>
    <name evidence="1" type="ORF">D1970_05050</name>
</gene>
<name>A0A398BIL6_9BACI</name>
<protein>
    <submittedName>
        <fullName evidence="1">Heptaprenyl diphosphate synthase</fullName>
    </submittedName>
</protein>
<dbReference type="Gene3D" id="1.20.120.1450">
    <property type="match status" value="1"/>
</dbReference>
<dbReference type="Proteomes" id="UP000265816">
    <property type="component" value="Unassembled WGS sequence"/>
</dbReference>
<dbReference type="EMBL" id="QWVT01000010">
    <property type="protein sequence ID" value="RID87296.1"/>
    <property type="molecule type" value="Genomic_DNA"/>
</dbReference>
<dbReference type="RefSeq" id="WP_119111807.1">
    <property type="nucleotide sequence ID" value="NZ_CBCSEO010000009.1"/>
</dbReference>
<dbReference type="InterPro" id="IPR009920">
    <property type="entry name" value="HEPPP_synth_su1"/>
</dbReference>
<evidence type="ECO:0000313" key="1">
    <source>
        <dbReference type="EMBL" id="RID87296.1"/>
    </source>
</evidence>
<accession>A0A398BIL6</accession>
<sequence>MIQLQDFKNKLTGIRKALEQQLSHPYLQQFIASPPIDEDKLMMLASLLDSIGVDESRTEKYTVTAMLLQIALDTHELVKVSRPGSSEWDLKERQLTVLAGVYYSGLYYKLLAAAGEIELIDMLASGVKTVNENKIIIYQKEADAIEILMDSVKEVEAALVGKVADFCNAGIWKELAANVLFVKRLIDEERLFLETGNSIVFDGLKKLSFPKMEQGLQSLSREQRKHLISVCERYREFAINSIKKAQTHLPGMNATLNERLESILGQHQSMVNFFVEEG</sequence>